<protein>
    <submittedName>
        <fullName evidence="7">CidA/LrgA family protein</fullName>
    </submittedName>
</protein>
<dbReference type="Proteomes" id="UP001597299">
    <property type="component" value="Unassembled WGS sequence"/>
</dbReference>
<keyword evidence="5 6" id="KW-0472">Membrane</keyword>
<evidence type="ECO:0000256" key="5">
    <source>
        <dbReference type="ARBA" id="ARBA00023136"/>
    </source>
</evidence>
<dbReference type="PANTHER" id="PTHR33931">
    <property type="entry name" value="HOLIN-LIKE PROTEIN CIDA-RELATED"/>
    <property type="match status" value="1"/>
</dbReference>
<accession>A0ABW4Z263</accession>
<feature type="transmembrane region" description="Helical" evidence="6">
    <location>
        <begin position="43"/>
        <end position="61"/>
    </location>
</feature>
<keyword evidence="3 6" id="KW-0812">Transmembrane</keyword>
<evidence type="ECO:0000256" key="2">
    <source>
        <dbReference type="ARBA" id="ARBA00022475"/>
    </source>
</evidence>
<proteinExistence type="predicted"/>
<evidence type="ECO:0000256" key="3">
    <source>
        <dbReference type="ARBA" id="ARBA00022692"/>
    </source>
</evidence>
<sequence length="139" mass="15319">MSASVAHTARYLRRSPPMQIALQVMLVIGFWLLGEALVRLLGIPLPGGIVGLAILLALFATRRLKARRLRRGAQWLLADMLLFFVPAVLAVLDHRELLGLTGLKILFVILFSTVSVMIATALTMEACQRWRAAHAPAPR</sequence>
<dbReference type="RefSeq" id="WP_213353880.1">
    <property type="nucleotide sequence ID" value="NZ_JAHBGB010000037.1"/>
</dbReference>
<dbReference type="PANTHER" id="PTHR33931:SF2">
    <property type="entry name" value="HOLIN-LIKE PROTEIN CIDA"/>
    <property type="match status" value="1"/>
</dbReference>
<feature type="transmembrane region" description="Helical" evidence="6">
    <location>
        <begin position="98"/>
        <end position="122"/>
    </location>
</feature>
<evidence type="ECO:0000313" key="8">
    <source>
        <dbReference type="Proteomes" id="UP001597299"/>
    </source>
</evidence>
<dbReference type="EMBL" id="JBHUHD010000001">
    <property type="protein sequence ID" value="MFD2142478.1"/>
    <property type="molecule type" value="Genomic_DNA"/>
</dbReference>
<dbReference type="InterPro" id="IPR005538">
    <property type="entry name" value="LrgA/CidA"/>
</dbReference>
<evidence type="ECO:0000256" key="6">
    <source>
        <dbReference type="SAM" id="Phobius"/>
    </source>
</evidence>
<dbReference type="Pfam" id="PF03788">
    <property type="entry name" value="LrgA"/>
    <property type="match status" value="1"/>
</dbReference>
<feature type="transmembrane region" description="Helical" evidence="6">
    <location>
        <begin position="73"/>
        <end position="92"/>
    </location>
</feature>
<evidence type="ECO:0000313" key="7">
    <source>
        <dbReference type="EMBL" id="MFD2142478.1"/>
    </source>
</evidence>
<name>A0ABW4Z263_9HYPH</name>
<evidence type="ECO:0000256" key="4">
    <source>
        <dbReference type="ARBA" id="ARBA00022989"/>
    </source>
</evidence>
<keyword evidence="8" id="KW-1185">Reference proteome</keyword>
<gene>
    <name evidence="7" type="ORF">ACFSNC_18895</name>
</gene>
<keyword evidence="2" id="KW-1003">Cell membrane</keyword>
<comment type="subcellular location">
    <subcellularLocation>
        <location evidence="1">Cell membrane</location>
        <topology evidence="1">Multi-pass membrane protein</topology>
    </subcellularLocation>
</comment>
<comment type="caution">
    <text evidence="7">The sequence shown here is derived from an EMBL/GenBank/DDBJ whole genome shotgun (WGS) entry which is preliminary data.</text>
</comment>
<organism evidence="7 8">
    <name type="scientific">Ancylobacter oerskovii</name>
    <dbReference type="NCBI Taxonomy" id="459519"/>
    <lineage>
        <taxon>Bacteria</taxon>
        <taxon>Pseudomonadati</taxon>
        <taxon>Pseudomonadota</taxon>
        <taxon>Alphaproteobacteria</taxon>
        <taxon>Hyphomicrobiales</taxon>
        <taxon>Xanthobacteraceae</taxon>
        <taxon>Ancylobacter</taxon>
    </lineage>
</organism>
<evidence type="ECO:0000256" key="1">
    <source>
        <dbReference type="ARBA" id="ARBA00004651"/>
    </source>
</evidence>
<keyword evidence="4 6" id="KW-1133">Transmembrane helix</keyword>
<reference evidence="8" key="1">
    <citation type="journal article" date="2019" name="Int. J. Syst. Evol. Microbiol.">
        <title>The Global Catalogue of Microorganisms (GCM) 10K type strain sequencing project: providing services to taxonomists for standard genome sequencing and annotation.</title>
        <authorList>
            <consortium name="The Broad Institute Genomics Platform"/>
            <consortium name="The Broad Institute Genome Sequencing Center for Infectious Disease"/>
            <person name="Wu L."/>
            <person name="Ma J."/>
        </authorList>
    </citation>
    <scope>NUCLEOTIDE SEQUENCE [LARGE SCALE GENOMIC DNA]</scope>
    <source>
        <strain evidence="8">CCM 7435</strain>
    </source>
</reference>
<feature type="transmembrane region" description="Helical" evidence="6">
    <location>
        <begin position="20"/>
        <end position="37"/>
    </location>
</feature>